<dbReference type="EMBL" id="KN832978">
    <property type="protein sequence ID" value="KIM87944.1"/>
    <property type="molecule type" value="Genomic_DNA"/>
</dbReference>
<evidence type="ECO:0000256" key="1">
    <source>
        <dbReference type="SAM" id="MobiDB-lite"/>
    </source>
</evidence>
<sequence>MLRKQGMFEMSLADMVKNKMSAISAYFKDPDSASGAQIASLLNKISEYQTTAATQSDEEKEESHVIGGEAIRDSSMHTLQHQCKHAASPYSDSDEENQPPTEEQPIKKTRHSLAMADSSSSSGFTSLKEMLQELEHHQEAVNKEMVETLWENTRVYERTSDKYLEVLMHLAHN</sequence>
<dbReference type="InParanoid" id="A0A0C3G853"/>
<evidence type="ECO:0000313" key="2">
    <source>
        <dbReference type="EMBL" id="KIM87944.1"/>
    </source>
</evidence>
<protein>
    <submittedName>
        <fullName evidence="2">Uncharacterized protein</fullName>
    </submittedName>
</protein>
<name>A0A0C3G853_PILCF</name>
<gene>
    <name evidence="2" type="ORF">PILCRDRAFT_85730</name>
</gene>
<accession>A0A0C3G853</accession>
<dbReference type="Proteomes" id="UP000054166">
    <property type="component" value="Unassembled WGS sequence"/>
</dbReference>
<organism evidence="2 3">
    <name type="scientific">Piloderma croceum (strain F 1598)</name>
    <dbReference type="NCBI Taxonomy" id="765440"/>
    <lineage>
        <taxon>Eukaryota</taxon>
        <taxon>Fungi</taxon>
        <taxon>Dikarya</taxon>
        <taxon>Basidiomycota</taxon>
        <taxon>Agaricomycotina</taxon>
        <taxon>Agaricomycetes</taxon>
        <taxon>Agaricomycetidae</taxon>
        <taxon>Atheliales</taxon>
        <taxon>Atheliaceae</taxon>
        <taxon>Piloderma</taxon>
    </lineage>
</organism>
<dbReference type="AlphaFoldDB" id="A0A0C3G853"/>
<dbReference type="HOGENOM" id="CLU_1548183_0_0_1"/>
<reference evidence="2 3" key="1">
    <citation type="submission" date="2014-04" db="EMBL/GenBank/DDBJ databases">
        <authorList>
            <consortium name="DOE Joint Genome Institute"/>
            <person name="Kuo A."/>
            <person name="Tarkka M."/>
            <person name="Buscot F."/>
            <person name="Kohler A."/>
            <person name="Nagy L.G."/>
            <person name="Floudas D."/>
            <person name="Copeland A."/>
            <person name="Barry K.W."/>
            <person name="Cichocki N."/>
            <person name="Veneault-Fourrey C."/>
            <person name="LaButti K."/>
            <person name="Lindquist E.A."/>
            <person name="Lipzen A."/>
            <person name="Lundell T."/>
            <person name="Morin E."/>
            <person name="Murat C."/>
            <person name="Sun H."/>
            <person name="Tunlid A."/>
            <person name="Henrissat B."/>
            <person name="Grigoriev I.V."/>
            <person name="Hibbett D.S."/>
            <person name="Martin F."/>
            <person name="Nordberg H.P."/>
            <person name="Cantor M.N."/>
            <person name="Hua S.X."/>
        </authorList>
    </citation>
    <scope>NUCLEOTIDE SEQUENCE [LARGE SCALE GENOMIC DNA]</scope>
    <source>
        <strain evidence="2 3">F 1598</strain>
    </source>
</reference>
<dbReference type="OrthoDB" id="3049768at2759"/>
<evidence type="ECO:0000313" key="3">
    <source>
        <dbReference type="Proteomes" id="UP000054166"/>
    </source>
</evidence>
<reference evidence="3" key="2">
    <citation type="submission" date="2015-01" db="EMBL/GenBank/DDBJ databases">
        <title>Evolutionary Origins and Diversification of the Mycorrhizal Mutualists.</title>
        <authorList>
            <consortium name="DOE Joint Genome Institute"/>
            <consortium name="Mycorrhizal Genomics Consortium"/>
            <person name="Kohler A."/>
            <person name="Kuo A."/>
            <person name="Nagy L.G."/>
            <person name="Floudas D."/>
            <person name="Copeland A."/>
            <person name="Barry K.W."/>
            <person name="Cichocki N."/>
            <person name="Veneault-Fourrey C."/>
            <person name="LaButti K."/>
            <person name="Lindquist E.A."/>
            <person name="Lipzen A."/>
            <person name="Lundell T."/>
            <person name="Morin E."/>
            <person name="Murat C."/>
            <person name="Riley R."/>
            <person name="Ohm R."/>
            <person name="Sun H."/>
            <person name="Tunlid A."/>
            <person name="Henrissat B."/>
            <person name="Grigoriev I.V."/>
            <person name="Hibbett D.S."/>
            <person name="Martin F."/>
        </authorList>
    </citation>
    <scope>NUCLEOTIDE SEQUENCE [LARGE SCALE GENOMIC DNA]</scope>
    <source>
        <strain evidence="3">F 1598</strain>
    </source>
</reference>
<feature type="region of interest" description="Disordered" evidence="1">
    <location>
        <begin position="51"/>
        <end position="122"/>
    </location>
</feature>
<keyword evidence="3" id="KW-1185">Reference proteome</keyword>
<proteinExistence type="predicted"/>